<organism evidence="1 2">
    <name type="scientific">Mycena albidolilacea</name>
    <dbReference type="NCBI Taxonomy" id="1033008"/>
    <lineage>
        <taxon>Eukaryota</taxon>
        <taxon>Fungi</taxon>
        <taxon>Dikarya</taxon>
        <taxon>Basidiomycota</taxon>
        <taxon>Agaricomycotina</taxon>
        <taxon>Agaricomycetes</taxon>
        <taxon>Agaricomycetidae</taxon>
        <taxon>Agaricales</taxon>
        <taxon>Marasmiineae</taxon>
        <taxon>Mycenaceae</taxon>
        <taxon>Mycena</taxon>
    </lineage>
</organism>
<keyword evidence="2" id="KW-1185">Reference proteome</keyword>
<accession>A0AAD6Z7M5</accession>
<comment type="caution">
    <text evidence="1">The sequence shown here is derived from an EMBL/GenBank/DDBJ whole genome shotgun (WGS) entry which is preliminary data.</text>
</comment>
<dbReference type="Proteomes" id="UP001218218">
    <property type="component" value="Unassembled WGS sequence"/>
</dbReference>
<dbReference type="AlphaFoldDB" id="A0AAD6Z7M5"/>
<gene>
    <name evidence="1" type="ORF">DFH08DRAFT_718924</name>
</gene>
<feature type="non-terminal residue" evidence="1">
    <location>
        <position position="1"/>
    </location>
</feature>
<evidence type="ECO:0000313" key="1">
    <source>
        <dbReference type="EMBL" id="KAJ7310138.1"/>
    </source>
</evidence>
<reference evidence="1" key="1">
    <citation type="submission" date="2023-03" db="EMBL/GenBank/DDBJ databases">
        <title>Massive genome expansion in bonnet fungi (Mycena s.s.) driven by repeated elements and novel gene families across ecological guilds.</title>
        <authorList>
            <consortium name="Lawrence Berkeley National Laboratory"/>
            <person name="Harder C.B."/>
            <person name="Miyauchi S."/>
            <person name="Viragh M."/>
            <person name="Kuo A."/>
            <person name="Thoen E."/>
            <person name="Andreopoulos B."/>
            <person name="Lu D."/>
            <person name="Skrede I."/>
            <person name="Drula E."/>
            <person name="Henrissat B."/>
            <person name="Morin E."/>
            <person name="Kohler A."/>
            <person name="Barry K."/>
            <person name="LaButti K."/>
            <person name="Morin E."/>
            <person name="Salamov A."/>
            <person name="Lipzen A."/>
            <person name="Mereny Z."/>
            <person name="Hegedus B."/>
            <person name="Baldrian P."/>
            <person name="Stursova M."/>
            <person name="Weitz H."/>
            <person name="Taylor A."/>
            <person name="Grigoriev I.V."/>
            <person name="Nagy L.G."/>
            <person name="Martin F."/>
            <person name="Kauserud H."/>
        </authorList>
    </citation>
    <scope>NUCLEOTIDE SEQUENCE</scope>
    <source>
        <strain evidence="1">CBHHK002</strain>
    </source>
</reference>
<dbReference type="EMBL" id="JARIHO010000079">
    <property type="protein sequence ID" value="KAJ7310138.1"/>
    <property type="molecule type" value="Genomic_DNA"/>
</dbReference>
<sequence length="99" mass="11621">LYKILITESAHLIWELRNERTIQHTGPHALEKIRNHWLKTINNRLAVDCAMMNKLKYSKKALKISLVKSTWKKILKDEHSLAKDWPKKVGVLVGVNRLR</sequence>
<protein>
    <submittedName>
        <fullName evidence="1">Uncharacterized protein</fullName>
    </submittedName>
</protein>
<proteinExistence type="predicted"/>
<evidence type="ECO:0000313" key="2">
    <source>
        <dbReference type="Proteomes" id="UP001218218"/>
    </source>
</evidence>
<name>A0AAD6Z7M5_9AGAR</name>